<keyword evidence="4" id="KW-0521">NADP</keyword>
<dbReference type="NCBIfam" id="NF000744">
    <property type="entry name" value="PRK00045.1-3"/>
    <property type="match status" value="1"/>
</dbReference>
<evidence type="ECO:0000313" key="11">
    <source>
        <dbReference type="EMBL" id="CAB4576371.1"/>
    </source>
</evidence>
<dbReference type="InterPro" id="IPR006151">
    <property type="entry name" value="Shikm_DH/Glu-tRNA_Rdtase"/>
</dbReference>
<dbReference type="PANTHER" id="PTHR43013">
    <property type="entry name" value="GLUTAMYL-TRNA REDUCTASE"/>
    <property type="match status" value="1"/>
</dbReference>
<evidence type="ECO:0000256" key="6">
    <source>
        <dbReference type="ARBA" id="ARBA00023244"/>
    </source>
</evidence>
<dbReference type="PANTHER" id="PTHR43013:SF1">
    <property type="entry name" value="GLUTAMYL-TRNA REDUCTASE"/>
    <property type="match status" value="1"/>
</dbReference>
<dbReference type="EMBL" id="CAEZTR010000040">
    <property type="protein sequence ID" value="CAB4576371.1"/>
    <property type="molecule type" value="Genomic_DNA"/>
</dbReference>
<dbReference type="CDD" id="cd05213">
    <property type="entry name" value="NAD_bind_Glutamyl_tRNA_reduct"/>
    <property type="match status" value="1"/>
</dbReference>
<feature type="domain" description="Glutamyl-tRNA reductase N-terminal" evidence="10">
    <location>
        <begin position="6"/>
        <end position="156"/>
    </location>
</feature>
<dbReference type="UniPathway" id="UPA00251">
    <property type="reaction ID" value="UER00316"/>
</dbReference>
<dbReference type="EC" id="1.2.1.70" evidence="3"/>
<feature type="domain" description="Quinate/shikimate 5-dehydrogenase/glutamyl-tRNA reductase" evidence="9">
    <location>
        <begin position="172"/>
        <end position="304"/>
    </location>
</feature>
<gene>
    <name evidence="11" type="ORF">UFOPK1711_00838</name>
    <name evidence="12" type="ORF">UFOPK2143_00613</name>
    <name evidence="13" type="ORF">UFOPK2350_00788</name>
</gene>
<evidence type="ECO:0000256" key="1">
    <source>
        <dbReference type="ARBA" id="ARBA00005059"/>
    </source>
</evidence>
<dbReference type="InterPro" id="IPR000343">
    <property type="entry name" value="4pyrrol_synth_GluRdtase"/>
</dbReference>
<protein>
    <recommendedName>
        <fullName evidence="3">glutamyl-tRNA reductase</fullName>
        <ecNumber evidence="3">1.2.1.70</ecNumber>
    </recommendedName>
</protein>
<evidence type="ECO:0000256" key="7">
    <source>
        <dbReference type="ARBA" id="ARBA00047464"/>
    </source>
</evidence>
<dbReference type="FunFam" id="3.40.50.720:FF:000031">
    <property type="entry name" value="Glutamyl-tRNA reductase"/>
    <property type="match status" value="1"/>
</dbReference>
<dbReference type="InterPro" id="IPR036291">
    <property type="entry name" value="NAD(P)-bd_dom_sf"/>
</dbReference>
<dbReference type="AlphaFoldDB" id="A0A6J6EII6"/>
<dbReference type="PIRSF" id="PIRSF000445">
    <property type="entry name" value="4pyrrol_synth_GluRdtase"/>
    <property type="match status" value="1"/>
</dbReference>
<dbReference type="Pfam" id="PF00745">
    <property type="entry name" value="GlutR_dimer"/>
    <property type="match status" value="1"/>
</dbReference>
<evidence type="ECO:0000256" key="3">
    <source>
        <dbReference type="ARBA" id="ARBA00012970"/>
    </source>
</evidence>
<evidence type="ECO:0000256" key="4">
    <source>
        <dbReference type="ARBA" id="ARBA00022857"/>
    </source>
</evidence>
<dbReference type="InterPro" id="IPR036453">
    <property type="entry name" value="GluRdtase_dimer_dom_sf"/>
</dbReference>
<dbReference type="EMBL" id="CAEZXE010000056">
    <property type="protein sequence ID" value="CAB4677844.1"/>
    <property type="molecule type" value="Genomic_DNA"/>
</dbReference>
<evidence type="ECO:0000256" key="5">
    <source>
        <dbReference type="ARBA" id="ARBA00023002"/>
    </source>
</evidence>
<dbReference type="InterPro" id="IPR036343">
    <property type="entry name" value="GluRdtase_N_sf"/>
</dbReference>
<dbReference type="InterPro" id="IPR018214">
    <property type="entry name" value="GluRdtase_CS"/>
</dbReference>
<evidence type="ECO:0000313" key="12">
    <source>
        <dbReference type="EMBL" id="CAB4640578.1"/>
    </source>
</evidence>
<dbReference type="Gene3D" id="3.40.50.720">
    <property type="entry name" value="NAD(P)-binding Rossmann-like Domain"/>
    <property type="match status" value="1"/>
</dbReference>
<comment type="catalytic activity">
    <reaction evidence="7">
        <text>(S)-4-amino-5-oxopentanoate + tRNA(Glu) + NADP(+) = L-glutamyl-tRNA(Glu) + NADPH + H(+)</text>
        <dbReference type="Rhea" id="RHEA:12344"/>
        <dbReference type="Rhea" id="RHEA-COMP:9663"/>
        <dbReference type="Rhea" id="RHEA-COMP:9680"/>
        <dbReference type="ChEBI" id="CHEBI:15378"/>
        <dbReference type="ChEBI" id="CHEBI:57501"/>
        <dbReference type="ChEBI" id="CHEBI:57783"/>
        <dbReference type="ChEBI" id="CHEBI:58349"/>
        <dbReference type="ChEBI" id="CHEBI:78442"/>
        <dbReference type="ChEBI" id="CHEBI:78520"/>
        <dbReference type="EC" id="1.2.1.70"/>
    </reaction>
</comment>
<dbReference type="HAMAP" id="MF_00087">
    <property type="entry name" value="Glu_tRNA_reductase"/>
    <property type="match status" value="1"/>
</dbReference>
<evidence type="ECO:0000259" key="8">
    <source>
        <dbReference type="Pfam" id="PF00745"/>
    </source>
</evidence>
<dbReference type="InterPro" id="IPR015895">
    <property type="entry name" value="4pyrrol_synth_GluRdtase_N"/>
</dbReference>
<dbReference type="FunFam" id="3.30.460.30:FF:000001">
    <property type="entry name" value="Glutamyl-tRNA reductase"/>
    <property type="match status" value="1"/>
</dbReference>
<dbReference type="GO" id="GO:0050661">
    <property type="term" value="F:NADP binding"/>
    <property type="evidence" value="ECO:0007669"/>
    <property type="project" value="InterPro"/>
</dbReference>
<name>A0A6J6EII6_9ZZZZ</name>
<dbReference type="Pfam" id="PF01488">
    <property type="entry name" value="Shikimate_DH"/>
    <property type="match status" value="1"/>
</dbReference>
<reference evidence="11" key="1">
    <citation type="submission" date="2020-05" db="EMBL/GenBank/DDBJ databases">
        <authorList>
            <person name="Chiriac C."/>
            <person name="Salcher M."/>
            <person name="Ghai R."/>
            <person name="Kavagutti S V."/>
        </authorList>
    </citation>
    <scope>NUCLEOTIDE SEQUENCE</scope>
</reference>
<evidence type="ECO:0000256" key="2">
    <source>
        <dbReference type="ARBA" id="ARBA00005916"/>
    </source>
</evidence>
<keyword evidence="5" id="KW-0560">Oxidoreductase</keyword>
<dbReference type="SUPFAM" id="SSF51735">
    <property type="entry name" value="NAD(P)-binding Rossmann-fold domains"/>
    <property type="match status" value="1"/>
</dbReference>
<evidence type="ECO:0000313" key="13">
    <source>
        <dbReference type="EMBL" id="CAB4677844.1"/>
    </source>
</evidence>
<feature type="domain" description="Tetrapyrrole biosynthesis glutamyl-tRNA reductase dimerisation" evidence="8">
    <location>
        <begin position="321"/>
        <end position="419"/>
    </location>
</feature>
<dbReference type="NCBIfam" id="TIGR01035">
    <property type="entry name" value="hemA"/>
    <property type="match status" value="1"/>
</dbReference>
<dbReference type="SUPFAM" id="SSF69742">
    <property type="entry name" value="Glutamyl tRNA-reductase catalytic, N-terminal domain"/>
    <property type="match status" value="1"/>
</dbReference>
<comment type="pathway">
    <text evidence="1">Porphyrin-containing compound metabolism; protoporphyrin-IX biosynthesis; 5-aminolevulinate from L-glutamyl-tRNA(Glu): step 1/2.</text>
</comment>
<accession>A0A6J6EII6</accession>
<proteinExistence type="inferred from homology"/>
<evidence type="ECO:0000259" key="9">
    <source>
        <dbReference type="Pfam" id="PF01488"/>
    </source>
</evidence>
<dbReference type="Gene3D" id="3.30.460.30">
    <property type="entry name" value="Glutamyl-tRNA reductase, N-terminal domain"/>
    <property type="match status" value="1"/>
</dbReference>
<dbReference type="SUPFAM" id="SSF69075">
    <property type="entry name" value="Glutamyl tRNA-reductase dimerization domain"/>
    <property type="match status" value="1"/>
</dbReference>
<evidence type="ECO:0000259" key="10">
    <source>
        <dbReference type="Pfam" id="PF05201"/>
    </source>
</evidence>
<comment type="similarity">
    <text evidence="2">Belongs to the glutamyl-tRNA reductase family.</text>
</comment>
<dbReference type="InterPro" id="IPR015896">
    <property type="entry name" value="4pyrrol_synth_GluRdtase_dimer"/>
</dbReference>
<dbReference type="Pfam" id="PF05201">
    <property type="entry name" value="GlutR_N"/>
    <property type="match status" value="1"/>
</dbReference>
<dbReference type="GO" id="GO:0008883">
    <property type="term" value="F:glutamyl-tRNA reductase activity"/>
    <property type="evidence" value="ECO:0007669"/>
    <property type="project" value="UniProtKB-EC"/>
</dbReference>
<dbReference type="PROSITE" id="PS00747">
    <property type="entry name" value="GLUTR"/>
    <property type="match status" value="1"/>
</dbReference>
<dbReference type="EMBL" id="CAEZVV010000023">
    <property type="protein sequence ID" value="CAB4640578.1"/>
    <property type="molecule type" value="Genomic_DNA"/>
</dbReference>
<organism evidence="11">
    <name type="scientific">freshwater metagenome</name>
    <dbReference type="NCBI Taxonomy" id="449393"/>
    <lineage>
        <taxon>unclassified sequences</taxon>
        <taxon>metagenomes</taxon>
        <taxon>ecological metagenomes</taxon>
    </lineage>
</organism>
<sequence length="419" mass="45277">MSVVVVGLNHRTVPLALLERVTIDDARLPKALADVLSHDHVSEAVVLSTCNRTEVYVVAEKFHPAYGDLRTFFSELAFAAPEELADHLYVHDADAAAGHLFRVASGIDSAVVGEAEILGQVRHSWDVAQSEGTAGSQLNLLFRHALEVGKRARTETGIGRHVASVSTAAVAMAAQRLGSLEGRSILVMGAGEMGEGMVRALATNGVSDIRIANRTWENAAELAERLGGTPIRLAELDAALTEVDLLLTGTGANSMIIEHSDIERVMRARGDREILVVDVAVPRDVDPAAADIPGVTILDMDDLRAFAEAGMAERRREVASVESMCAEELERYLSVISAREVAPLVSRLHEQSEDIRVAELDRLRARLGDLDERQLEALDALTKGIVAKLLHQPTVRLKDAAGSPRGERLAEALRDLFEL</sequence>
<dbReference type="GO" id="GO:0019353">
    <property type="term" value="P:protoporphyrinogen IX biosynthetic process from glutamate"/>
    <property type="evidence" value="ECO:0007669"/>
    <property type="project" value="TreeGrafter"/>
</dbReference>
<keyword evidence="6" id="KW-0627">Porphyrin biosynthesis</keyword>